<organism evidence="2 3">
    <name type="scientific">Tsukamurella soli</name>
    <dbReference type="NCBI Taxonomy" id="644556"/>
    <lineage>
        <taxon>Bacteria</taxon>
        <taxon>Bacillati</taxon>
        <taxon>Actinomycetota</taxon>
        <taxon>Actinomycetes</taxon>
        <taxon>Mycobacteriales</taxon>
        <taxon>Tsukamurellaceae</taxon>
        <taxon>Tsukamurella</taxon>
    </lineage>
</organism>
<dbReference type="EMBL" id="BAABFR010000083">
    <property type="protein sequence ID" value="GAA4400915.1"/>
    <property type="molecule type" value="Genomic_DNA"/>
</dbReference>
<keyword evidence="1" id="KW-1133">Transmembrane helix</keyword>
<name>A0ABP8K5E9_9ACTN</name>
<feature type="transmembrane region" description="Helical" evidence="1">
    <location>
        <begin position="72"/>
        <end position="93"/>
    </location>
</feature>
<evidence type="ECO:0000313" key="3">
    <source>
        <dbReference type="Proteomes" id="UP001500635"/>
    </source>
</evidence>
<dbReference type="PANTHER" id="PTHR40078:SF1">
    <property type="entry name" value="INTEGRAL MEMBRANE PROTEIN"/>
    <property type="match status" value="1"/>
</dbReference>
<dbReference type="PANTHER" id="PTHR40078">
    <property type="entry name" value="INTEGRAL MEMBRANE PROTEIN-RELATED"/>
    <property type="match status" value="1"/>
</dbReference>
<dbReference type="Pfam" id="PF19700">
    <property type="entry name" value="DUF6198"/>
    <property type="match status" value="1"/>
</dbReference>
<feature type="transmembrane region" description="Helical" evidence="1">
    <location>
        <begin position="46"/>
        <end position="65"/>
    </location>
</feature>
<sequence length="211" mass="21560">MRLTIRLVRLALGLFLYGASEALLIASGLGNIPWDVLNQGVARHLGVSIGAVVIGGGALVLLLWIPLRQRPGFGTVANVVTLGLALNLVLGWLPRHPGVLLGVAMMVVGIALNAIATVLYIGAGFGAGPRDGLMTGLVARTGWSIRVVRTALEVIVVVIGFALGGTLGVGTVLYAVGVGPLIQLVNRTGLFGSVGAARPRMPVDGAPVAVE</sequence>
<evidence type="ECO:0000313" key="2">
    <source>
        <dbReference type="EMBL" id="GAA4400915.1"/>
    </source>
</evidence>
<keyword evidence="3" id="KW-1185">Reference proteome</keyword>
<proteinExistence type="predicted"/>
<protein>
    <submittedName>
        <fullName evidence="2">Membrane protein</fullName>
    </submittedName>
</protein>
<keyword evidence="1" id="KW-0812">Transmembrane</keyword>
<dbReference type="Proteomes" id="UP001500635">
    <property type="component" value="Unassembled WGS sequence"/>
</dbReference>
<feature type="transmembrane region" description="Helical" evidence="1">
    <location>
        <begin position="99"/>
        <end position="121"/>
    </location>
</feature>
<accession>A0ABP8K5E9</accession>
<dbReference type="InterPro" id="IPR038750">
    <property type="entry name" value="YczE/YyaS-like"/>
</dbReference>
<feature type="transmembrane region" description="Helical" evidence="1">
    <location>
        <begin position="154"/>
        <end position="176"/>
    </location>
</feature>
<dbReference type="RefSeq" id="WP_344999352.1">
    <property type="nucleotide sequence ID" value="NZ_BAABFR010000083.1"/>
</dbReference>
<comment type="caution">
    <text evidence="2">The sequence shown here is derived from an EMBL/GenBank/DDBJ whole genome shotgun (WGS) entry which is preliminary data.</text>
</comment>
<evidence type="ECO:0000256" key="1">
    <source>
        <dbReference type="SAM" id="Phobius"/>
    </source>
</evidence>
<reference evidence="3" key="1">
    <citation type="journal article" date="2019" name="Int. J. Syst. Evol. Microbiol.">
        <title>The Global Catalogue of Microorganisms (GCM) 10K type strain sequencing project: providing services to taxonomists for standard genome sequencing and annotation.</title>
        <authorList>
            <consortium name="The Broad Institute Genomics Platform"/>
            <consortium name="The Broad Institute Genome Sequencing Center for Infectious Disease"/>
            <person name="Wu L."/>
            <person name="Ma J."/>
        </authorList>
    </citation>
    <scope>NUCLEOTIDE SEQUENCE [LARGE SCALE GENOMIC DNA]</scope>
    <source>
        <strain evidence="3">JCM 17688</strain>
    </source>
</reference>
<gene>
    <name evidence="2" type="ORF">GCM10023147_40010</name>
</gene>
<keyword evidence="1" id="KW-0472">Membrane</keyword>